<reference evidence="1 2" key="1">
    <citation type="submission" date="2018-12" db="EMBL/GenBank/DDBJ databases">
        <title>Draft Genome Sequence of Chryseobacterium arthrosphaerae strain ED882-96 Isolated from the Blood of a Patient with Liver Cirrhosis in Taiwan.</title>
        <authorList>
            <person name="Lin J.-N."/>
            <person name="Lai C.-H."/>
            <person name="Yang C.-H."/>
            <person name="Huang Y.-H."/>
        </authorList>
    </citation>
    <scope>NUCLEOTIDE SEQUENCE [LARGE SCALE GENOMIC DNA]</scope>
    <source>
        <strain evidence="1 2">ED882-96</strain>
    </source>
</reference>
<sequence>MDELKRLASEEISIRSANAYVLADLLSQAVAIAEEIHETADPGTGKDTLTAAIVEAEVVLDAIYEGIIDDFINPDDLNEDEPSLVESLKH</sequence>
<dbReference type="Proteomes" id="UP000276953">
    <property type="component" value="Unassembled WGS sequence"/>
</dbReference>
<proteinExistence type="predicted"/>
<dbReference type="EMBL" id="RYFC01000001">
    <property type="protein sequence ID" value="RTZ49444.1"/>
    <property type="molecule type" value="Genomic_DNA"/>
</dbReference>
<evidence type="ECO:0000313" key="2">
    <source>
        <dbReference type="Proteomes" id="UP000276953"/>
    </source>
</evidence>
<gene>
    <name evidence="1" type="ORF">EJ377_02000</name>
</gene>
<dbReference type="AlphaFoldDB" id="A0A432DYK8"/>
<evidence type="ECO:0000313" key="1">
    <source>
        <dbReference type="EMBL" id="RTZ49444.1"/>
    </source>
</evidence>
<accession>A0A432DYK8</accession>
<comment type="caution">
    <text evidence="1">The sequence shown here is derived from an EMBL/GenBank/DDBJ whole genome shotgun (WGS) entry which is preliminary data.</text>
</comment>
<protein>
    <submittedName>
        <fullName evidence="1">Uncharacterized protein</fullName>
    </submittedName>
</protein>
<name>A0A432DYK8_9FLAO</name>
<organism evidence="1 2">
    <name type="scientific">Chryseobacterium arthrosphaerae</name>
    <dbReference type="NCBI Taxonomy" id="651561"/>
    <lineage>
        <taxon>Bacteria</taxon>
        <taxon>Pseudomonadati</taxon>
        <taxon>Bacteroidota</taxon>
        <taxon>Flavobacteriia</taxon>
        <taxon>Flavobacteriales</taxon>
        <taxon>Weeksellaceae</taxon>
        <taxon>Chryseobacterium group</taxon>
        <taxon>Chryseobacterium</taxon>
    </lineage>
</organism>